<feature type="compositionally biased region" description="Polar residues" evidence="1">
    <location>
        <begin position="368"/>
        <end position="379"/>
    </location>
</feature>
<reference evidence="2" key="1">
    <citation type="submission" date="2022-10" db="EMBL/GenBank/DDBJ databases">
        <authorList>
            <person name="Chen Y."/>
            <person name="Dougan E. K."/>
            <person name="Chan C."/>
            <person name="Rhodes N."/>
            <person name="Thang M."/>
        </authorList>
    </citation>
    <scope>NUCLEOTIDE SEQUENCE</scope>
</reference>
<evidence type="ECO:0000313" key="2">
    <source>
        <dbReference type="EMBL" id="CAI3982312.1"/>
    </source>
</evidence>
<gene>
    <name evidence="2" type="ORF">C1SCF055_LOCUS10021</name>
</gene>
<evidence type="ECO:0000256" key="1">
    <source>
        <dbReference type="SAM" id="MobiDB-lite"/>
    </source>
</evidence>
<keyword evidence="4" id="KW-1185">Reference proteome</keyword>
<dbReference type="Proteomes" id="UP001152797">
    <property type="component" value="Unassembled WGS sequence"/>
</dbReference>
<evidence type="ECO:0000313" key="3">
    <source>
        <dbReference type="EMBL" id="CAL1135687.1"/>
    </source>
</evidence>
<dbReference type="EMBL" id="CAMXCT020000703">
    <property type="protein sequence ID" value="CAL1135687.1"/>
    <property type="molecule type" value="Genomic_DNA"/>
</dbReference>
<protein>
    <submittedName>
        <fullName evidence="2">Uncharacterized protein</fullName>
    </submittedName>
</protein>
<dbReference type="EMBL" id="CAMXCT010000703">
    <property type="protein sequence ID" value="CAI3982312.1"/>
    <property type="molecule type" value="Genomic_DNA"/>
</dbReference>
<proteinExistence type="predicted"/>
<reference evidence="3" key="2">
    <citation type="submission" date="2024-04" db="EMBL/GenBank/DDBJ databases">
        <authorList>
            <person name="Chen Y."/>
            <person name="Shah S."/>
            <person name="Dougan E. K."/>
            <person name="Thang M."/>
            <person name="Chan C."/>
        </authorList>
    </citation>
    <scope>NUCLEOTIDE SEQUENCE [LARGE SCALE GENOMIC DNA]</scope>
</reference>
<name>A0A9P1FQ37_9DINO</name>
<dbReference type="EMBL" id="CAMXCT030000703">
    <property type="protein sequence ID" value="CAL4769624.1"/>
    <property type="molecule type" value="Genomic_DNA"/>
</dbReference>
<feature type="region of interest" description="Disordered" evidence="1">
    <location>
        <begin position="46"/>
        <end position="82"/>
    </location>
</feature>
<feature type="region of interest" description="Disordered" evidence="1">
    <location>
        <begin position="354"/>
        <end position="383"/>
    </location>
</feature>
<sequence length="1479" mass="162336">MDSLDGLEAAEPPDIVLATEVLEPYVIQAGNSAVLTDMFAFYTPEELEDLPDTPPSRNATQRGPGRKPTASAGQPKAKRPTAASLAVEMKQLVDYLPKTSEQLATLSHRQDLVENRLAHPMSSASLISSRPLGAALAPTQEPPLGQLAKAMGAPPRSTSAPNLGLLGSLTETKPAEIQGLESEKLEDAVQLSQRGDVSLALAVLEQSKALTTLVSQIAAAQNDPMADLSVGSSASTRGAAGRACLQAELAQQKGTFFQSVLLQMARRMSPTTSMDVSPQVLMDRGVSGTRYLERFGGYSRQRELDHAAAVPSDDSLRLLAAGQHPGSEGCSGIAGCVHRASCFGQWPHGLGHLAVSSGGPPVGDLSESPDSQHQQSQELRSPCRPEVDHMCIGLPEGVGGDRSEKGRIDSATKRHFPGFIRGKAEAEIKEVGRKRKRASRARGARDLECGEDRRLCFNGERLRTDEGLESSPLEASLDFCTWAICLPRWISRCKTSFSWHLTKSFTASRHSSSLSSTAFPLPLPLDGCFQCSGPSLSKKRLLAVAKRRLLHILVYSLNVLYLGRFPTAEEVGRCPTVWHLKCYQRLRALIAVCGDDAGRFPVPPGRSGPELVAHLFQLEKFLDRRPLWLPFVEPRFLLHGLDISQCDLPNFAYEDKDENLKLVKIWDRKGLLRLYRSPLAPSHFCRVFNAYKSTDCDRQIGDRRIPNARERAIDGPSAFLPPGFSLTNMRTRPFAERLVASITDRRDFYHQAQVTDERAVSNMLPFAFSEDQLDGCVALDVAKAAEKKASRKKKDRELVGDGFGDALHLSASSENWFPAFGSLFQGDHLGVEFALESHETLLKRGGLLIDEHRLSGRHPFPLTGKVGGLIIDDYFAIGRESRSEQPPNTFAAQALARARQLYDAGGLLGSTEKDVVAASVFKAAGAEVVSSDCAIDLGLTTVGAPCAKRLALSTLSLRAARMNVTTAKLLSRLAGSWTSVIMFRRCFSAVVQDMFKLASEAESQGSNCLVPLSPSVREELIMLAVFAPIIVTNVAVNYGQVVFSSDASLAKGAFTSRRITEETAEVLRLGSDKKGCYSKLSSFPQTLLAACGEELEDDAFQGSETVALAPEKPRLLRFDFVEIYGGSGRVSKAATDFGLVTAPPLDLDASHHYGLAQPRLVEWVFYMIESGRFRSFLTEPPCTTFSAAAYPALRSYLLPFGFGPSEKRTKHGNLLACRSFLLLRHGRRHRRPCGKEQPRRSKMAWLKAWSQLKALGFKESVVASCQFGSPHRKEFLLLTYMFDAESLQVKCPEGHDHVKIQGSLTKQSAVYTFDLAKHFAWHFYRALRALDLQEEEFRACGYESALTNDVLSSEDWRTERVWSWKEKSHINVLEAKSACEIVKKAALDHTSCRVVALLDSRVAKGALTKGRSTAVGLQKVCRRSAALQIAADLHMGWLFAPTRLNCADDPTRDVLLRRSCDFSILDFMNQREQTMGKLD</sequence>
<accession>A0A9P1FQ37</accession>
<organism evidence="2">
    <name type="scientific">Cladocopium goreaui</name>
    <dbReference type="NCBI Taxonomy" id="2562237"/>
    <lineage>
        <taxon>Eukaryota</taxon>
        <taxon>Sar</taxon>
        <taxon>Alveolata</taxon>
        <taxon>Dinophyceae</taxon>
        <taxon>Suessiales</taxon>
        <taxon>Symbiodiniaceae</taxon>
        <taxon>Cladocopium</taxon>
    </lineage>
</organism>
<evidence type="ECO:0000313" key="4">
    <source>
        <dbReference type="Proteomes" id="UP001152797"/>
    </source>
</evidence>
<dbReference type="OrthoDB" id="417862at2759"/>
<comment type="caution">
    <text evidence="2">The sequence shown here is derived from an EMBL/GenBank/DDBJ whole genome shotgun (WGS) entry which is preliminary data.</text>
</comment>